<dbReference type="OrthoDB" id="5595695at2759"/>
<dbReference type="EMBL" id="JABCKV010000131">
    <property type="protein sequence ID" value="KAG5643150.1"/>
    <property type="molecule type" value="Genomic_DNA"/>
</dbReference>
<reference evidence="2" key="2">
    <citation type="submission" date="2021-10" db="EMBL/GenBank/DDBJ databases">
        <title>Phylogenomics reveals ancestral predisposition of the termite-cultivated fungus Termitomyces towards a domesticated lifestyle.</title>
        <authorList>
            <person name="Auxier B."/>
            <person name="Grum-Grzhimaylo A."/>
            <person name="Cardenas M.E."/>
            <person name="Lodge J.D."/>
            <person name="Laessoe T."/>
            <person name="Pedersen O."/>
            <person name="Smith M.E."/>
            <person name="Kuyper T.W."/>
            <person name="Franco-Molano E.A."/>
            <person name="Baroni T.J."/>
            <person name="Aanen D.K."/>
        </authorList>
    </citation>
    <scope>NUCLEOTIDE SEQUENCE</scope>
    <source>
        <strain evidence="2">AP01</strain>
        <tissue evidence="2">Mycelium</tissue>
    </source>
</reference>
<feature type="compositionally biased region" description="Acidic residues" evidence="1">
    <location>
        <begin position="604"/>
        <end position="622"/>
    </location>
</feature>
<feature type="compositionally biased region" description="Acidic residues" evidence="1">
    <location>
        <begin position="480"/>
        <end position="492"/>
    </location>
</feature>
<feature type="compositionally biased region" description="Low complexity" evidence="1">
    <location>
        <begin position="468"/>
        <end position="479"/>
    </location>
</feature>
<name>A0A9P7G9G1_9AGAR</name>
<keyword evidence="3" id="KW-1185">Reference proteome</keyword>
<evidence type="ECO:0000256" key="1">
    <source>
        <dbReference type="SAM" id="MobiDB-lite"/>
    </source>
</evidence>
<proteinExistence type="predicted"/>
<dbReference type="Proteomes" id="UP000775547">
    <property type="component" value="Unassembled WGS sequence"/>
</dbReference>
<accession>A0A9P7G9G1</accession>
<feature type="region of interest" description="Disordered" evidence="1">
    <location>
        <begin position="467"/>
        <end position="495"/>
    </location>
</feature>
<comment type="caution">
    <text evidence="2">The sequence shown here is derived from an EMBL/GenBank/DDBJ whole genome shotgun (WGS) entry which is preliminary data.</text>
</comment>
<organism evidence="2 3">
    <name type="scientific">Asterophora parasitica</name>
    <dbReference type="NCBI Taxonomy" id="117018"/>
    <lineage>
        <taxon>Eukaryota</taxon>
        <taxon>Fungi</taxon>
        <taxon>Dikarya</taxon>
        <taxon>Basidiomycota</taxon>
        <taxon>Agaricomycotina</taxon>
        <taxon>Agaricomycetes</taxon>
        <taxon>Agaricomycetidae</taxon>
        <taxon>Agaricales</taxon>
        <taxon>Tricholomatineae</taxon>
        <taxon>Lyophyllaceae</taxon>
        <taxon>Asterophora</taxon>
    </lineage>
</organism>
<reference evidence="2" key="1">
    <citation type="submission" date="2020-07" db="EMBL/GenBank/DDBJ databases">
        <authorList>
            <person name="Nieuwenhuis M."/>
            <person name="Van De Peppel L.J.J."/>
        </authorList>
    </citation>
    <scope>NUCLEOTIDE SEQUENCE</scope>
    <source>
        <strain evidence="2">AP01</strain>
        <tissue evidence="2">Mycelium</tissue>
    </source>
</reference>
<evidence type="ECO:0000313" key="2">
    <source>
        <dbReference type="EMBL" id="KAG5643150.1"/>
    </source>
</evidence>
<sequence length="754" mass="84569">MYRNFAALKIFRNADPMTTAGSDLWVDPRLGEDVPDIGLKDALEIAVVMMMEDDGKNARQAIDWGHADKFVKKLLTNMLYSWAELNNGWPIEDRTIASALWLMWLLTSEEALLNQSDEERATFINLLLPFVYAPFRYPTALAPPNHFIVPPISLKSEEFLSTIPTPHGPYPIYPEATSLSWVHYATRPVLSQPLAAIPAKLLFFALKEMAPHPLAPHLDRTRADRIARGVTAVGPVREDIEEFNWSWGARLPMGAGIARTTSVDDGEDAERLERDGLAETPPPVPVRRLAWGYGDKLPISRWVGKAPHSDPSRKLGGKSAQWDEDWMRMRMCGDLAIKAPRVPLGRVYTPGCMDGYWVGRMQYLDLFQSQQLIQNAHHPPFSAFTEDSIGASSVPHPVFVRLRELHGVQGEVVPPRRSFASRFPTDDDAWDSDEDDAPPFAMGDSETHDGMNNAWFAGTKPPTFHATSSSHHVFSSSSLDSDDDVLGQEEQDTGERVEVRVEVPGRGVRGALYRPYRGRVRAERMGNDASADTDVSTRDYRHWKGHPHDEVACSPCRARVEFRARLKRREAREKQEREERAWMTRERIFASAGFGLGVNGGVASEDEDEEDEEEGEEGEGDDSASASDNDSLMSPWDGDDSDPTLPRTHNWARRAQGRCDGVREIVIVGQPDPEHAMAFHDFRYHGRVRAWDGLIAILRVPANPQDDEMEGLGSVLFYGTLVGSECFVGHWRSGSDDPAFPAWEGSFCWSRRED</sequence>
<feature type="region of interest" description="Disordered" evidence="1">
    <location>
        <begin position="596"/>
        <end position="648"/>
    </location>
</feature>
<dbReference type="AlphaFoldDB" id="A0A9P7G9G1"/>
<protein>
    <submittedName>
        <fullName evidence="2">Uncharacterized protein</fullName>
    </submittedName>
</protein>
<gene>
    <name evidence="2" type="ORF">DXG03_001512</name>
</gene>
<evidence type="ECO:0000313" key="3">
    <source>
        <dbReference type="Proteomes" id="UP000775547"/>
    </source>
</evidence>